<name>A0A0A8B5A6_9ACTN</name>
<dbReference type="Gene3D" id="3.40.50.620">
    <property type="entry name" value="HUPs"/>
    <property type="match status" value="2"/>
</dbReference>
<dbReference type="SUPFAM" id="SSF52374">
    <property type="entry name" value="Nucleotidylyl transferase"/>
    <property type="match status" value="1"/>
</dbReference>
<gene>
    <name evidence="9" type="primary">leuS</name>
    <name evidence="15" type="ORF">JI75_07690</name>
</gene>
<dbReference type="HAMAP" id="MF_00049_B">
    <property type="entry name" value="Leu_tRNA_synth_B"/>
    <property type="match status" value="1"/>
</dbReference>
<comment type="subcellular location">
    <subcellularLocation>
        <location evidence="9">Cytoplasm</location>
    </subcellularLocation>
</comment>
<dbReference type="Pfam" id="PF08264">
    <property type="entry name" value="Anticodon_1"/>
    <property type="match status" value="1"/>
</dbReference>
<evidence type="ECO:0000256" key="9">
    <source>
        <dbReference type="HAMAP-Rule" id="MF_00049"/>
    </source>
</evidence>
<dbReference type="InterPro" id="IPR013155">
    <property type="entry name" value="M/V/L/I-tRNA-synth_anticd-bd"/>
</dbReference>
<evidence type="ECO:0000256" key="10">
    <source>
        <dbReference type="RuleBase" id="RU363035"/>
    </source>
</evidence>
<dbReference type="PANTHER" id="PTHR43740:SF2">
    <property type="entry name" value="LEUCINE--TRNA LIGASE, MITOCHONDRIAL"/>
    <property type="match status" value="1"/>
</dbReference>
<keyword evidence="5 9" id="KW-0067">ATP-binding</keyword>
<evidence type="ECO:0000259" key="14">
    <source>
        <dbReference type="Pfam" id="PF13603"/>
    </source>
</evidence>
<dbReference type="PANTHER" id="PTHR43740">
    <property type="entry name" value="LEUCYL-TRNA SYNTHETASE"/>
    <property type="match status" value="1"/>
</dbReference>
<dbReference type="Pfam" id="PF00133">
    <property type="entry name" value="tRNA-synt_1"/>
    <property type="match status" value="1"/>
</dbReference>
<sequence length="858" mass="96099">MKPYNPHELEPRWQKTWDETGLDSVGERTDKPKKYVLEMFPYPSGDIHMGHVRNYTIGDVAARYARMRGFDVLHPMGWDAFGLPAENAAIKRNSHPATWTYANIDTQKASFKRMGFSYDWNRTVVACDPEYYRWGQWIFQKFWERGLVERRESPVNWCPSCKTVLANEQVIDGKCWRCSSEVEKRNLTQWYFKITDYAQELLDDLDKLPGWPERVKQQQANWIGRSEGAEVDFILCDREGNVPDQPSEDDIVTVFTTRADTLFGCSFFVLAPEYAGLRDLVAGMEQEQAVLDLVEEAKKVSAVERAQGNREKHGAFTGRYVVNPVNGEKVPVWVADYVVADYGTGAVMAVPCGDRRDFEFARKYDLPIVPIILGQDDPLYAQLKDQRERVVEQVDWDEPYAAEGVLVQSGEFTGMVGGKHSEGEEAVVKRLEAAGRGRRKVEFRLRDWLISRQRYWGNPIPAIHCPDCGVVPVPEEDLPVRLPEDIDLAAGETLAQHEGFVNCTCPKCGGPARRETDTMDTFTCSSWYYLRYADPHNEKAPFDPAVANGWLPVDQYIGGIEHAILHLLYSRFFTKVLRDMGMLDFDEPFTNLLTQGMVLDGKGEVMSKSKGNVIAPEDMIASYGADAVRAYILFMAPPDKELLWNEDGLAGLFKFLNRAWRQVFDLVGSAGEDTLFAGGDSDESRVSDLRAQLNRERHRVVGKVVDDFDRNNFNTAIAAIMELVNATGDYLRAASPEARVASEETRAFDHDIAETLVKLLAPIAPHMCEELWASALCGSGSIHQQPWPTFDPAQAARDEVELAVQVNGKVKAKVTVAADAAEEDVKAAALEAAAAAVAGKTVRKVIVVKGRLVSIVAG</sequence>
<keyword evidence="7 9" id="KW-0030">Aminoacyl-tRNA synthetase</keyword>
<reference evidence="15 16" key="2">
    <citation type="journal article" date="2015" name="Genome Announc.">
        <title>Complete Genome Sequence of Coriobacteriaceae Strain 68-1-3, a Novel Mucus-Degrading Isolate from the Swine Intestinal Tract.</title>
        <authorList>
            <person name="Looft T."/>
            <person name="Bayles D.O."/>
            <person name="Alt D.P."/>
            <person name="Stanton T.B."/>
        </authorList>
    </citation>
    <scope>NUCLEOTIDE SEQUENCE [LARGE SCALE GENOMIC DNA]</scope>
    <source>
        <strain evidence="15 16">68-1-3</strain>
    </source>
</reference>
<evidence type="ECO:0000256" key="1">
    <source>
        <dbReference type="ARBA" id="ARBA00005594"/>
    </source>
</evidence>
<dbReference type="InterPro" id="IPR002302">
    <property type="entry name" value="Leu-tRNA-ligase"/>
</dbReference>
<dbReference type="STRING" id="1531429.JI75_07690"/>
<dbReference type="GO" id="GO:0006429">
    <property type="term" value="P:leucyl-tRNA aminoacylation"/>
    <property type="evidence" value="ECO:0007669"/>
    <property type="project" value="UniProtKB-UniRule"/>
</dbReference>
<dbReference type="KEGG" id="cbac:JI75_07690"/>
<dbReference type="FunFam" id="1.10.730.10:FF:000002">
    <property type="entry name" value="Leucine--tRNA ligase"/>
    <property type="match status" value="1"/>
</dbReference>
<feature type="domain" description="Aminoacyl-tRNA synthetase class Ia" evidence="11">
    <location>
        <begin position="446"/>
        <end position="641"/>
    </location>
</feature>
<dbReference type="SUPFAM" id="SSF47323">
    <property type="entry name" value="Anticodon-binding domain of a subclass of class I aminoacyl-tRNA synthetases"/>
    <property type="match status" value="1"/>
</dbReference>
<dbReference type="PRINTS" id="PR00985">
    <property type="entry name" value="TRNASYNTHLEU"/>
</dbReference>
<dbReference type="EC" id="6.1.1.4" evidence="9"/>
<reference evidence="16" key="1">
    <citation type="submission" date="2014-08" db="EMBL/GenBank/DDBJ databases">
        <title>Coriobacteriaceae sp. complete genome.</title>
        <authorList>
            <person name="Looft T."/>
            <person name="Bayles D.O."/>
            <person name="Stanton T.B."/>
        </authorList>
    </citation>
    <scope>NUCLEOTIDE SEQUENCE [LARGE SCALE GENOMIC DNA]</scope>
    <source>
        <strain evidence="16">68-1-3</strain>
    </source>
</reference>
<feature type="short sequence motif" description="'HIGH' region" evidence="9">
    <location>
        <begin position="41"/>
        <end position="51"/>
    </location>
</feature>
<dbReference type="Pfam" id="PF13603">
    <property type="entry name" value="tRNA-synt_1_2"/>
    <property type="match status" value="1"/>
</dbReference>
<comment type="similarity">
    <text evidence="1 9 10">Belongs to the class-I aminoacyl-tRNA synthetase family.</text>
</comment>
<dbReference type="HOGENOM" id="CLU_004427_0_0_11"/>
<keyword evidence="3 9" id="KW-0436">Ligase</keyword>
<dbReference type="CDD" id="cd00812">
    <property type="entry name" value="LeuRS_core"/>
    <property type="match status" value="1"/>
</dbReference>
<dbReference type="GO" id="GO:0002161">
    <property type="term" value="F:aminoacyl-tRNA deacylase activity"/>
    <property type="evidence" value="ECO:0007669"/>
    <property type="project" value="InterPro"/>
</dbReference>
<keyword evidence="16" id="KW-1185">Reference proteome</keyword>
<dbReference type="GO" id="GO:0005829">
    <property type="term" value="C:cytosol"/>
    <property type="evidence" value="ECO:0007669"/>
    <property type="project" value="TreeGrafter"/>
</dbReference>
<dbReference type="OrthoDB" id="9810365at2"/>
<dbReference type="SUPFAM" id="SSF50677">
    <property type="entry name" value="ValRS/IleRS/LeuRS editing domain"/>
    <property type="match status" value="1"/>
</dbReference>
<evidence type="ECO:0000256" key="8">
    <source>
        <dbReference type="ARBA" id="ARBA00047469"/>
    </source>
</evidence>
<comment type="caution">
    <text evidence="9">Lacks conserved residue(s) required for the propagation of feature annotation.</text>
</comment>
<keyword evidence="4 9" id="KW-0547">Nucleotide-binding</keyword>
<dbReference type="Proteomes" id="UP000031121">
    <property type="component" value="Chromosome"/>
</dbReference>
<evidence type="ECO:0000256" key="5">
    <source>
        <dbReference type="ARBA" id="ARBA00022840"/>
    </source>
</evidence>
<dbReference type="AlphaFoldDB" id="A0A0A8B5A6"/>
<dbReference type="PROSITE" id="PS00178">
    <property type="entry name" value="AA_TRNA_LIGASE_I"/>
    <property type="match status" value="1"/>
</dbReference>
<dbReference type="EMBL" id="CP009302">
    <property type="protein sequence ID" value="AJC12555.1"/>
    <property type="molecule type" value="Genomic_DNA"/>
</dbReference>
<dbReference type="NCBIfam" id="TIGR00396">
    <property type="entry name" value="leuS_bact"/>
    <property type="match status" value="1"/>
</dbReference>
<protein>
    <recommendedName>
        <fullName evidence="9">Leucine--tRNA ligase</fullName>
        <ecNumber evidence="9">6.1.1.4</ecNumber>
    </recommendedName>
    <alternativeName>
        <fullName evidence="9">Leucyl-tRNA synthetase</fullName>
        <shortName evidence="9">LeuRS</shortName>
    </alternativeName>
</protein>
<evidence type="ECO:0000313" key="16">
    <source>
        <dbReference type="Proteomes" id="UP000031121"/>
    </source>
</evidence>
<dbReference type="Gene3D" id="3.90.740.10">
    <property type="entry name" value="Valyl/Leucyl/Isoleucyl-tRNA synthetase, editing domain"/>
    <property type="match status" value="1"/>
</dbReference>
<evidence type="ECO:0000259" key="11">
    <source>
        <dbReference type="Pfam" id="PF00133"/>
    </source>
</evidence>
<dbReference type="GO" id="GO:0004823">
    <property type="term" value="F:leucine-tRNA ligase activity"/>
    <property type="evidence" value="ECO:0007669"/>
    <property type="project" value="UniProtKB-UniRule"/>
</dbReference>
<dbReference type="InterPro" id="IPR014729">
    <property type="entry name" value="Rossmann-like_a/b/a_fold"/>
</dbReference>
<feature type="domain" description="Methionyl/Leucyl tRNA synthetase" evidence="13">
    <location>
        <begin position="39"/>
        <end position="182"/>
    </location>
</feature>
<dbReference type="FunFam" id="3.40.50.620:FF:000003">
    <property type="entry name" value="Leucine--tRNA ligase"/>
    <property type="match status" value="1"/>
</dbReference>
<evidence type="ECO:0000256" key="2">
    <source>
        <dbReference type="ARBA" id="ARBA00022490"/>
    </source>
</evidence>
<dbReference type="InterPro" id="IPR015413">
    <property type="entry name" value="Methionyl/Leucyl_tRNA_Synth"/>
</dbReference>
<evidence type="ECO:0000313" key="15">
    <source>
        <dbReference type="EMBL" id="AJC12555.1"/>
    </source>
</evidence>
<keyword evidence="6 9" id="KW-0648">Protein biosynthesis</keyword>
<keyword evidence="2 9" id="KW-0963">Cytoplasm</keyword>
<evidence type="ECO:0000259" key="12">
    <source>
        <dbReference type="Pfam" id="PF08264"/>
    </source>
</evidence>
<dbReference type="CDD" id="cd07958">
    <property type="entry name" value="Anticodon_Ia_Leu_BEm"/>
    <property type="match status" value="1"/>
</dbReference>
<proteinExistence type="inferred from homology"/>
<dbReference type="InterPro" id="IPR009080">
    <property type="entry name" value="tRNAsynth_Ia_anticodon-bd"/>
</dbReference>
<dbReference type="InterPro" id="IPR025709">
    <property type="entry name" value="Leu_tRNA-synth_edit"/>
</dbReference>
<evidence type="ECO:0000256" key="4">
    <source>
        <dbReference type="ARBA" id="ARBA00022741"/>
    </source>
</evidence>
<dbReference type="RefSeq" id="WP_039689960.1">
    <property type="nucleotide sequence ID" value="NZ_CP009302.1"/>
</dbReference>
<organism evidence="15 16">
    <name type="scientific">Berryella intestinalis</name>
    <dbReference type="NCBI Taxonomy" id="1531429"/>
    <lineage>
        <taxon>Bacteria</taxon>
        <taxon>Bacillati</taxon>
        <taxon>Actinomycetota</taxon>
        <taxon>Coriobacteriia</taxon>
        <taxon>Eggerthellales</taxon>
        <taxon>Eggerthellaceae</taxon>
        <taxon>Berryella</taxon>
    </lineage>
</organism>
<dbReference type="GO" id="GO:0005524">
    <property type="term" value="F:ATP binding"/>
    <property type="evidence" value="ECO:0007669"/>
    <property type="project" value="UniProtKB-UniRule"/>
</dbReference>
<dbReference type="Gene3D" id="1.10.730.10">
    <property type="entry name" value="Isoleucyl-tRNA Synthetase, Domain 1"/>
    <property type="match status" value="1"/>
</dbReference>
<evidence type="ECO:0000259" key="13">
    <source>
        <dbReference type="Pfam" id="PF09334"/>
    </source>
</evidence>
<evidence type="ECO:0000256" key="6">
    <source>
        <dbReference type="ARBA" id="ARBA00022917"/>
    </source>
</evidence>
<evidence type="ECO:0000256" key="3">
    <source>
        <dbReference type="ARBA" id="ARBA00022598"/>
    </source>
</evidence>
<feature type="domain" description="Leucyl-tRNA synthetase editing" evidence="14">
    <location>
        <begin position="221"/>
        <end position="430"/>
    </location>
</feature>
<dbReference type="InterPro" id="IPR009008">
    <property type="entry name" value="Val/Leu/Ile-tRNA-synth_edit"/>
</dbReference>
<dbReference type="InterPro" id="IPR002300">
    <property type="entry name" value="aa-tRNA-synth_Ia"/>
</dbReference>
<dbReference type="Gene3D" id="3.10.20.590">
    <property type="match status" value="1"/>
</dbReference>
<accession>A0A0A8B5A6</accession>
<dbReference type="Pfam" id="PF09334">
    <property type="entry name" value="tRNA-synt_1g"/>
    <property type="match status" value="1"/>
</dbReference>
<comment type="catalytic activity">
    <reaction evidence="8 9">
        <text>tRNA(Leu) + L-leucine + ATP = L-leucyl-tRNA(Leu) + AMP + diphosphate</text>
        <dbReference type="Rhea" id="RHEA:11688"/>
        <dbReference type="Rhea" id="RHEA-COMP:9613"/>
        <dbReference type="Rhea" id="RHEA-COMP:9622"/>
        <dbReference type="ChEBI" id="CHEBI:30616"/>
        <dbReference type="ChEBI" id="CHEBI:33019"/>
        <dbReference type="ChEBI" id="CHEBI:57427"/>
        <dbReference type="ChEBI" id="CHEBI:78442"/>
        <dbReference type="ChEBI" id="CHEBI:78494"/>
        <dbReference type="ChEBI" id="CHEBI:456215"/>
        <dbReference type="EC" id="6.1.1.4"/>
    </reaction>
</comment>
<feature type="domain" description="Methionyl/Valyl/Leucyl/Isoleucyl-tRNA synthetase anticodon-binding" evidence="12">
    <location>
        <begin position="695"/>
        <end position="821"/>
    </location>
</feature>
<evidence type="ECO:0000256" key="7">
    <source>
        <dbReference type="ARBA" id="ARBA00023146"/>
    </source>
</evidence>
<feature type="binding site" evidence="9">
    <location>
        <position position="608"/>
    </location>
    <ligand>
        <name>ATP</name>
        <dbReference type="ChEBI" id="CHEBI:30616"/>
    </ligand>
</feature>
<dbReference type="InterPro" id="IPR001412">
    <property type="entry name" value="aa-tRNA-synth_I_CS"/>
</dbReference>
<dbReference type="FunFam" id="3.40.50.620:FF:000056">
    <property type="entry name" value="Leucine--tRNA ligase"/>
    <property type="match status" value="1"/>
</dbReference>